<dbReference type="Pfam" id="PF11138">
    <property type="entry name" value="DUF2911"/>
    <property type="match status" value="1"/>
</dbReference>
<reference evidence="1 2" key="1">
    <citation type="submission" date="2019-08" db="EMBL/GenBank/DDBJ databases">
        <title>Ulvibacter marinistellae sp. nov., isolated from a starfish, Patiria pectinifera.</title>
        <authorList>
            <person name="Kawano K."/>
            <person name="Ushijima N."/>
            <person name="Kihara M."/>
            <person name="Itoh H."/>
        </authorList>
    </citation>
    <scope>NUCLEOTIDE SEQUENCE [LARGE SCALE GENOMIC DNA]</scope>
    <source>
        <strain evidence="1 2">KK4</strain>
    </source>
</reference>
<organism evidence="1 2">
    <name type="scientific">Patiriisocius marinistellae</name>
    <dbReference type="NCBI Taxonomy" id="2494560"/>
    <lineage>
        <taxon>Bacteria</taxon>
        <taxon>Pseudomonadati</taxon>
        <taxon>Bacteroidota</taxon>
        <taxon>Flavobacteriia</taxon>
        <taxon>Flavobacteriales</taxon>
        <taxon>Flavobacteriaceae</taxon>
        <taxon>Patiriisocius</taxon>
    </lineage>
</organism>
<evidence type="ECO:0008006" key="3">
    <source>
        <dbReference type="Google" id="ProtNLM"/>
    </source>
</evidence>
<keyword evidence="2" id="KW-1185">Reference proteome</keyword>
<dbReference type="AlphaFoldDB" id="A0A5J4G030"/>
<comment type="caution">
    <text evidence="1">The sequence shown here is derived from an EMBL/GenBank/DDBJ whole genome shotgun (WGS) entry which is preliminary data.</text>
</comment>
<evidence type="ECO:0000313" key="2">
    <source>
        <dbReference type="Proteomes" id="UP000326994"/>
    </source>
</evidence>
<dbReference type="InterPro" id="IPR021314">
    <property type="entry name" value="DUF2911"/>
</dbReference>
<sequence>MKNVTKKHSPEQTVEYRTNNLTLSTTYSSPSKKGRIIFGKLVPYNQVWRTGANEATTFSTNKNLLIDGELLPAGVYTLWTIPGEKTWKVIFNKKQYEWGVTIVGQKPSRKPEHDALITEVTTVQNFAPAENFTIKFVETQLGVTMIFSWDKVAVPVSITVI</sequence>
<name>A0A5J4G030_9FLAO</name>
<accession>A0A5J4G030</accession>
<evidence type="ECO:0000313" key="1">
    <source>
        <dbReference type="EMBL" id="GEQ86834.1"/>
    </source>
</evidence>
<protein>
    <recommendedName>
        <fullName evidence="3">DUF2911 domain-containing protein</fullName>
    </recommendedName>
</protein>
<gene>
    <name evidence="1" type="ORF">ULMS_23420</name>
</gene>
<dbReference type="EMBL" id="BKCF01000004">
    <property type="protein sequence ID" value="GEQ86834.1"/>
    <property type="molecule type" value="Genomic_DNA"/>
</dbReference>
<dbReference type="Proteomes" id="UP000326994">
    <property type="component" value="Unassembled WGS sequence"/>
</dbReference>
<proteinExistence type="predicted"/>